<evidence type="ECO:0000256" key="6">
    <source>
        <dbReference type="ARBA" id="ARBA00022679"/>
    </source>
</evidence>
<dbReference type="AlphaFoldDB" id="A0A7C1FZN4"/>
<evidence type="ECO:0000256" key="2">
    <source>
        <dbReference type="ARBA" id="ARBA00002764"/>
    </source>
</evidence>
<protein>
    <recommendedName>
        <fullName evidence="8">Glycogen synthase</fullName>
        <ecNumber evidence="8">2.4.1.21</ecNumber>
    </recommendedName>
    <alternativeName>
        <fullName evidence="8">Starch [bacterial glycogen] synthase</fullName>
    </alternativeName>
</protein>
<evidence type="ECO:0000256" key="5">
    <source>
        <dbReference type="ARBA" id="ARBA00022676"/>
    </source>
</evidence>
<evidence type="ECO:0000313" key="11">
    <source>
        <dbReference type="EMBL" id="HEF65789.1"/>
    </source>
</evidence>
<dbReference type="GO" id="GO:0004373">
    <property type="term" value="F:alpha-1,4-glucan glucosyltransferase (UDP-glucose donor) activity"/>
    <property type="evidence" value="ECO:0007669"/>
    <property type="project" value="InterPro"/>
</dbReference>
<dbReference type="CDD" id="cd03791">
    <property type="entry name" value="GT5_Glycogen_synthase_DULL1-like"/>
    <property type="match status" value="1"/>
</dbReference>
<comment type="function">
    <text evidence="2 8">Synthesizes alpha-1,4-glucan chains using ADP-glucose.</text>
</comment>
<dbReference type="InterPro" id="IPR011835">
    <property type="entry name" value="GS/SS"/>
</dbReference>
<reference evidence="11" key="1">
    <citation type="journal article" date="2020" name="mSystems">
        <title>Genome- and Community-Level Interaction Insights into Carbon Utilization and Element Cycling Functions of Hydrothermarchaeota in Hydrothermal Sediment.</title>
        <authorList>
            <person name="Zhou Z."/>
            <person name="Liu Y."/>
            <person name="Xu W."/>
            <person name="Pan J."/>
            <person name="Luo Z.H."/>
            <person name="Li M."/>
        </authorList>
    </citation>
    <scope>NUCLEOTIDE SEQUENCE [LARGE SCALE GENOMIC DNA]</scope>
    <source>
        <strain evidence="11">SpSt-222</strain>
    </source>
</reference>
<dbReference type="HAMAP" id="MF_00484">
    <property type="entry name" value="Glycogen_synth"/>
    <property type="match status" value="1"/>
</dbReference>
<dbReference type="EC" id="2.4.1.21" evidence="8"/>
<dbReference type="Gene3D" id="3.40.50.2000">
    <property type="entry name" value="Glycogen Phosphorylase B"/>
    <property type="match status" value="2"/>
</dbReference>
<feature type="binding site" evidence="8">
    <location>
        <position position="29"/>
    </location>
    <ligand>
        <name>ADP-alpha-D-glucose</name>
        <dbReference type="ChEBI" id="CHEBI:57498"/>
    </ligand>
</feature>
<dbReference type="Pfam" id="PF08323">
    <property type="entry name" value="Glyco_transf_5"/>
    <property type="match status" value="1"/>
</dbReference>
<dbReference type="PANTHER" id="PTHR45825:SF11">
    <property type="entry name" value="ALPHA AMYLASE DOMAIN-CONTAINING PROTEIN"/>
    <property type="match status" value="1"/>
</dbReference>
<proteinExistence type="inferred from homology"/>
<dbReference type="InterPro" id="IPR013534">
    <property type="entry name" value="Starch_synth_cat_dom"/>
</dbReference>
<keyword evidence="6 8" id="KW-0808">Transferase</keyword>
<feature type="domain" description="Starch synthase catalytic" evidence="10">
    <location>
        <begin position="17"/>
        <end position="248"/>
    </location>
</feature>
<evidence type="ECO:0000256" key="3">
    <source>
        <dbReference type="ARBA" id="ARBA00004964"/>
    </source>
</evidence>
<gene>
    <name evidence="8" type="primary">glgA</name>
    <name evidence="11" type="ORF">ENP47_09360</name>
</gene>
<keyword evidence="5 8" id="KW-0328">Glycosyltransferase</keyword>
<evidence type="ECO:0000256" key="8">
    <source>
        <dbReference type="HAMAP-Rule" id="MF_00484"/>
    </source>
</evidence>
<keyword evidence="7 8" id="KW-0320">Glycogen biosynthesis</keyword>
<dbReference type="SUPFAM" id="SSF53756">
    <property type="entry name" value="UDP-Glycosyltransferase/glycogen phosphorylase"/>
    <property type="match status" value="1"/>
</dbReference>
<dbReference type="EMBL" id="DSJL01000011">
    <property type="protein sequence ID" value="HEF65789.1"/>
    <property type="molecule type" value="Genomic_DNA"/>
</dbReference>
<comment type="pathway">
    <text evidence="3 8">Glycan biosynthesis; glycogen biosynthesis.</text>
</comment>
<dbReference type="GO" id="GO:0005978">
    <property type="term" value="P:glycogen biosynthetic process"/>
    <property type="evidence" value="ECO:0007669"/>
    <property type="project" value="UniProtKB-UniRule"/>
</dbReference>
<evidence type="ECO:0000256" key="4">
    <source>
        <dbReference type="ARBA" id="ARBA00010281"/>
    </source>
</evidence>
<dbReference type="Pfam" id="PF00534">
    <property type="entry name" value="Glycos_transf_1"/>
    <property type="match status" value="1"/>
</dbReference>
<sequence length="497" mass="54913">MDVFATSERRQGAIPPVLYLSAEVAPLSKVGGLGDVAGSLPAALAALGVPIVIITPWYKGIEERVPLARLPIELSVPLDGRVERFIVGRAWLPSGVTVFALANDRLFGQPVIYDEPRDRERFFAFSRAAAEFARLFPPGIVHANDWHTALALVWLHRWFDDRRDGPRHALVLTIHNLAHQGITDIGYARRLGFEAEELLFEEWQRYPGTINVLARGIHVADAITTVSPTYAEEIQTPEFGEGLDGLLRYRREALRGIRNGIDVELYDPATDPVLPARYNAEHPEGKVHCKRALQAELGLVEDQTALLAGVVSRLDRQKGLDLLLEVVDELIARGVQIALLGAGDPELGRAFQALADRYPGQVSVRLVFDPVLARRIYAGADVVLLPSRFEPCGLGQLIGLRYGAIPVVRRTGGLADTVQEWVGGQGNGFLFDAPTPAALLEAMERALAVYRRPHEWRVLVRTAMQSEVSWEGPAQQYLELYWSVASARSYMLAPAQR</sequence>
<evidence type="ECO:0000259" key="9">
    <source>
        <dbReference type="Pfam" id="PF00534"/>
    </source>
</evidence>
<evidence type="ECO:0000256" key="7">
    <source>
        <dbReference type="ARBA" id="ARBA00023056"/>
    </source>
</evidence>
<evidence type="ECO:0000259" key="10">
    <source>
        <dbReference type="Pfam" id="PF08323"/>
    </source>
</evidence>
<dbReference type="GO" id="GO:0009011">
    <property type="term" value="F:alpha-1,4-glucan glucosyltransferase (ADP-glucose donor) activity"/>
    <property type="evidence" value="ECO:0007669"/>
    <property type="project" value="UniProtKB-UniRule"/>
</dbReference>
<evidence type="ECO:0000256" key="1">
    <source>
        <dbReference type="ARBA" id="ARBA00001478"/>
    </source>
</evidence>
<dbReference type="UniPathway" id="UPA00164"/>
<feature type="domain" description="Glycosyl transferase family 1" evidence="9">
    <location>
        <begin position="303"/>
        <end position="455"/>
    </location>
</feature>
<comment type="catalytic activity">
    <reaction evidence="1 8">
        <text>[(1-&gt;4)-alpha-D-glucosyl](n) + ADP-alpha-D-glucose = [(1-&gt;4)-alpha-D-glucosyl](n+1) + ADP + H(+)</text>
        <dbReference type="Rhea" id="RHEA:18189"/>
        <dbReference type="Rhea" id="RHEA-COMP:9584"/>
        <dbReference type="Rhea" id="RHEA-COMP:9587"/>
        <dbReference type="ChEBI" id="CHEBI:15378"/>
        <dbReference type="ChEBI" id="CHEBI:15444"/>
        <dbReference type="ChEBI" id="CHEBI:57498"/>
        <dbReference type="ChEBI" id="CHEBI:456216"/>
        <dbReference type="EC" id="2.4.1.21"/>
    </reaction>
</comment>
<organism evidence="11">
    <name type="scientific">Thermomicrobium roseum</name>
    <dbReference type="NCBI Taxonomy" id="500"/>
    <lineage>
        <taxon>Bacteria</taxon>
        <taxon>Pseudomonadati</taxon>
        <taxon>Thermomicrobiota</taxon>
        <taxon>Thermomicrobia</taxon>
        <taxon>Thermomicrobiales</taxon>
        <taxon>Thermomicrobiaceae</taxon>
        <taxon>Thermomicrobium</taxon>
    </lineage>
</organism>
<dbReference type="InterPro" id="IPR001296">
    <property type="entry name" value="Glyco_trans_1"/>
</dbReference>
<dbReference type="PANTHER" id="PTHR45825">
    <property type="entry name" value="GRANULE-BOUND STARCH SYNTHASE 1, CHLOROPLASTIC/AMYLOPLASTIC"/>
    <property type="match status" value="1"/>
</dbReference>
<dbReference type="NCBIfam" id="TIGR02095">
    <property type="entry name" value="glgA"/>
    <property type="match status" value="1"/>
</dbReference>
<comment type="caution">
    <text evidence="11">The sequence shown here is derived from an EMBL/GenBank/DDBJ whole genome shotgun (WGS) entry which is preliminary data.</text>
</comment>
<comment type="similarity">
    <text evidence="4 8">Belongs to the glycosyltransferase 1 family. Bacterial/plant glycogen synthase subfamily.</text>
</comment>
<name>A0A7C1FZN4_THERO</name>
<accession>A0A7C1FZN4</accession>